<dbReference type="RefSeq" id="WP_054569108.1">
    <property type="nucleotide sequence ID" value="NZ_FAOZ01000043.1"/>
</dbReference>
<sequence>MTVLDLRETPVPDVLDHCTAALRVDLDRAHPAFGWGGKSVGFGTDRGTWVKIQFRPVSRINERIWAGEECASVLTGVSKPQLLGSVRWADSSRDLVWRADETTRVKAPTVSSTPELRTEPQGLSDGWWETLRGSLTALAGATTTRVAVRQDLIDRRISEYAGPAVDPRVDEWVPAHADVHWANLTAPRMVLLDWEGWGLGPRGLDAATLLAFSLLVPTVATRVSDLFTEDLSCRSGALARLFMCAELLRMTSHHGDHPDLAGPLTREADRLVITLSAPT</sequence>
<name>A0A0S4R1G2_9ACTN</name>
<reference evidence="2" key="1">
    <citation type="submission" date="2015-11" db="EMBL/GenBank/DDBJ databases">
        <authorList>
            <person name="Varghese N."/>
        </authorList>
    </citation>
    <scope>NUCLEOTIDE SEQUENCE [LARGE SCALE GENOMIC DNA]</scope>
    <source>
        <strain evidence="2">DSM 45899</strain>
    </source>
</reference>
<evidence type="ECO:0000313" key="2">
    <source>
        <dbReference type="Proteomes" id="UP000198802"/>
    </source>
</evidence>
<gene>
    <name evidence="1" type="ORF">Ga0074812_14335</name>
</gene>
<dbReference type="EMBL" id="FAOZ01000043">
    <property type="protein sequence ID" value="CUU60618.1"/>
    <property type="molecule type" value="Genomic_DNA"/>
</dbReference>
<keyword evidence="2" id="KW-1185">Reference proteome</keyword>
<protein>
    <recommendedName>
        <fullName evidence="3">Phosphotransferase enzyme family protein</fullName>
    </recommendedName>
</protein>
<dbReference type="AlphaFoldDB" id="A0A0S4R1G2"/>
<organism evidence="1 2">
    <name type="scientific">Parafrankia irregularis</name>
    <dbReference type="NCBI Taxonomy" id="795642"/>
    <lineage>
        <taxon>Bacteria</taxon>
        <taxon>Bacillati</taxon>
        <taxon>Actinomycetota</taxon>
        <taxon>Actinomycetes</taxon>
        <taxon>Frankiales</taxon>
        <taxon>Frankiaceae</taxon>
        <taxon>Parafrankia</taxon>
    </lineage>
</organism>
<evidence type="ECO:0008006" key="3">
    <source>
        <dbReference type="Google" id="ProtNLM"/>
    </source>
</evidence>
<dbReference type="Proteomes" id="UP000198802">
    <property type="component" value="Unassembled WGS sequence"/>
</dbReference>
<proteinExistence type="predicted"/>
<evidence type="ECO:0000313" key="1">
    <source>
        <dbReference type="EMBL" id="CUU60618.1"/>
    </source>
</evidence>
<accession>A0A0S4R1G2</accession>